<name>A0A4V2RCK5_9BACI</name>
<dbReference type="GO" id="GO:0005886">
    <property type="term" value="C:plasma membrane"/>
    <property type="evidence" value="ECO:0007669"/>
    <property type="project" value="UniProtKB-SubCell"/>
</dbReference>
<evidence type="ECO:0000256" key="5">
    <source>
        <dbReference type="SAM" id="Phobius"/>
    </source>
</evidence>
<organism evidence="6 7">
    <name type="scientific">Mesobacillus foraminis</name>
    <dbReference type="NCBI Taxonomy" id="279826"/>
    <lineage>
        <taxon>Bacteria</taxon>
        <taxon>Bacillati</taxon>
        <taxon>Bacillota</taxon>
        <taxon>Bacilli</taxon>
        <taxon>Bacillales</taxon>
        <taxon>Bacillaceae</taxon>
        <taxon>Mesobacillus</taxon>
    </lineage>
</organism>
<comment type="subcellular location">
    <subcellularLocation>
        <location evidence="4">Cell membrane</location>
    </subcellularLocation>
    <subcellularLocation>
        <location evidence="1">Membrane</location>
        <topology evidence="1">Multi-pass membrane protein</topology>
    </subcellularLocation>
</comment>
<dbReference type="EMBL" id="SLVV01000012">
    <property type="protein sequence ID" value="TCN21370.1"/>
    <property type="molecule type" value="Genomic_DNA"/>
</dbReference>
<feature type="transmembrane region" description="Helical" evidence="5">
    <location>
        <begin position="435"/>
        <end position="463"/>
    </location>
</feature>
<evidence type="ECO:0000256" key="2">
    <source>
        <dbReference type="ARBA" id="ARBA00005278"/>
    </source>
</evidence>
<evidence type="ECO:0000313" key="6">
    <source>
        <dbReference type="EMBL" id="TCN21370.1"/>
    </source>
</evidence>
<keyword evidence="5" id="KW-1133">Transmembrane helix</keyword>
<keyword evidence="7" id="KW-1185">Reference proteome</keyword>
<comment type="similarity">
    <text evidence="2 4">Belongs to the GerABKA family.</text>
</comment>
<gene>
    <name evidence="6" type="ORF">EV146_11251</name>
</gene>
<feature type="transmembrane region" description="Helical" evidence="5">
    <location>
        <begin position="404"/>
        <end position="423"/>
    </location>
</feature>
<proteinExistence type="inferred from homology"/>
<accession>A0A4V2RCK5</accession>
<keyword evidence="3 4" id="KW-0472">Membrane</keyword>
<protein>
    <submittedName>
        <fullName evidence="6">Spore germination protein KA</fullName>
    </submittedName>
</protein>
<dbReference type="Proteomes" id="UP000295689">
    <property type="component" value="Unassembled WGS sequence"/>
</dbReference>
<evidence type="ECO:0000313" key="7">
    <source>
        <dbReference type="Proteomes" id="UP000295689"/>
    </source>
</evidence>
<evidence type="ECO:0000256" key="4">
    <source>
        <dbReference type="PIRNR" id="PIRNR005690"/>
    </source>
</evidence>
<dbReference type="PIRSF" id="PIRSF005690">
    <property type="entry name" value="GerBA"/>
    <property type="match status" value="1"/>
</dbReference>
<reference evidence="6 7" key="1">
    <citation type="journal article" date="2015" name="Stand. Genomic Sci.">
        <title>Genomic Encyclopedia of Bacterial and Archaeal Type Strains, Phase III: the genomes of soil and plant-associated and newly described type strains.</title>
        <authorList>
            <person name="Whitman W.B."/>
            <person name="Woyke T."/>
            <person name="Klenk H.P."/>
            <person name="Zhou Y."/>
            <person name="Lilburn T.G."/>
            <person name="Beck B.J."/>
            <person name="De Vos P."/>
            <person name="Vandamme P."/>
            <person name="Eisen J.A."/>
            <person name="Garrity G."/>
            <person name="Hugenholtz P."/>
            <person name="Kyrpides N.C."/>
        </authorList>
    </citation>
    <scope>NUCLEOTIDE SEQUENCE [LARGE SCALE GENOMIC DNA]</scope>
    <source>
        <strain evidence="6 7">CV53</strain>
    </source>
</reference>
<comment type="caution">
    <text evidence="6">The sequence shown here is derived from an EMBL/GenBank/DDBJ whole genome shotgun (WGS) entry which is preliminary data.</text>
</comment>
<dbReference type="PANTHER" id="PTHR22550">
    <property type="entry name" value="SPORE GERMINATION PROTEIN"/>
    <property type="match status" value="1"/>
</dbReference>
<evidence type="ECO:0000256" key="3">
    <source>
        <dbReference type="ARBA" id="ARBA00023136"/>
    </source>
</evidence>
<sequence length="516" mass="57840">MFKRLKNIAGRRKDKARLSKKDTLASQKREKNKSVQSSVTDNLNLFKQIYKIPENMDVKIREFTLGKSGRKAAILFISSIIDSKRLEESIIKPLLQCQDDDAKISEIIFNPILTPVTEIKKVIVHLNLGNAAIFLDGDHTAYMVDCAKFESRAIEQPQNEAVIKGPKEAFTEKVVVNLSLIRKRIKNEKLIVEATVVSERSKNEVLILYIRNLADEKMVANIKSRLENLSVDAVQNLSLLEQYIEERRYSLFPSVLYTERPDRAVSFLEDGNIVLLMDNSPDCMVLPATFWSYFHSPEDHYLRFAFGNFSRIIRIVALFITLFTSAIYVAVTTYHAEMIPADLLLAIAGTRERVPFPAFFEILIMEIAFELIREAGLRVPNPMGPTIGIVGALILGQAAVEANIISPIVIIVVALSGLSSFAISDVSLNFAIRIVRFGFIFSASLFGIYGMTALFITGLFYMVSIKSFGVPYLAPMSPHYVSSGDTIFRKVVTSEVFRPGYLKPADLKKKGDGSTK</sequence>
<dbReference type="RefSeq" id="WP_241993998.1">
    <property type="nucleotide sequence ID" value="NZ_JABUHM010000014.1"/>
</dbReference>
<dbReference type="InterPro" id="IPR004995">
    <property type="entry name" value="Spore_Ger"/>
</dbReference>
<keyword evidence="5" id="KW-0812">Transmembrane</keyword>
<dbReference type="GO" id="GO:0009847">
    <property type="term" value="P:spore germination"/>
    <property type="evidence" value="ECO:0007669"/>
    <property type="project" value="UniProtKB-UniRule"/>
</dbReference>
<feature type="transmembrane region" description="Helical" evidence="5">
    <location>
        <begin position="312"/>
        <end position="334"/>
    </location>
</feature>
<dbReference type="Pfam" id="PF03323">
    <property type="entry name" value="GerA"/>
    <property type="match status" value="1"/>
</dbReference>
<dbReference type="InterPro" id="IPR050768">
    <property type="entry name" value="UPF0353/GerABKA_families"/>
</dbReference>
<dbReference type="PANTHER" id="PTHR22550:SF5">
    <property type="entry name" value="LEUCINE ZIPPER PROTEIN 4"/>
    <property type="match status" value="1"/>
</dbReference>
<evidence type="ECO:0000256" key="1">
    <source>
        <dbReference type="ARBA" id="ARBA00004141"/>
    </source>
</evidence>
<dbReference type="AlphaFoldDB" id="A0A4V2RCK5"/>